<dbReference type="GO" id="GO:0000288">
    <property type="term" value="P:nuclear-transcribed mRNA catabolic process, deadenylation-dependent decay"/>
    <property type="evidence" value="ECO:0007669"/>
    <property type="project" value="TreeGrafter"/>
</dbReference>
<dbReference type="InterPro" id="IPR041523">
    <property type="entry name" value="ROQ_II"/>
</dbReference>
<keyword evidence="3" id="KW-1185">Reference proteome</keyword>
<dbReference type="Proteomes" id="UP000053660">
    <property type="component" value="Unassembled WGS sequence"/>
</dbReference>
<reference evidence="2 3" key="1">
    <citation type="submission" date="2014-03" db="EMBL/GenBank/DDBJ databases">
        <title>Draft genome of the hookworm Oesophagostomum dentatum.</title>
        <authorList>
            <person name="Mitreva M."/>
        </authorList>
    </citation>
    <scope>NUCLEOTIDE SEQUENCE [LARGE SCALE GENOMIC DNA]</scope>
    <source>
        <strain evidence="2 3">OD-Hann</strain>
    </source>
</reference>
<proteinExistence type="predicted"/>
<dbReference type="InterPro" id="IPR052249">
    <property type="entry name" value="Roquin_domain"/>
</dbReference>
<accession>A0A0B1SJF0</accession>
<dbReference type="GO" id="GO:0006511">
    <property type="term" value="P:ubiquitin-dependent protein catabolic process"/>
    <property type="evidence" value="ECO:0007669"/>
    <property type="project" value="TreeGrafter"/>
</dbReference>
<dbReference type="PANTHER" id="PTHR13139:SF54">
    <property type="entry name" value="RING-TYPE E3 UBIQUITIN TRANSFERASE"/>
    <property type="match status" value="1"/>
</dbReference>
<dbReference type="GO" id="GO:0010494">
    <property type="term" value="C:cytoplasmic stress granule"/>
    <property type="evidence" value="ECO:0007669"/>
    <property type="project" value="TreeGrafter"/>
</dbReference>
<feature type="non-terminal residue" evidence="2">
    <location>
        <position position="144"/>
    </location>
</feature>
<evidence type="ECO:0000259" key="1">
    <source>
        <dbReference type="Pfam" id="PF18386"/>
    </source>
</evidence>
<dbReference type="AlphaFoldDB" id="A0A0B1SJF0"/>
<dbReference type="Gene3D" id="1.20.120.1790">
    <property type="match status" value="1"/>
</dbReference>
<dbReference type="GO" id="GO:0000209">
    <property type="term" value="P:protein polyubiquitination"/>
    <property type="evidence" value="ECO:0007669"/>
    <property type="project" value="TreeGrafter"/>
</dbReference>
<dbReference type="PANTHER" id="PTHR13139">
    <property type="entry name" value="RING FINGER AND CCCH-TYPE ZINC FINGER DOMAIN-CONTAINING PROTEIN"/>
    <property type="match status" value="1"/>
</dbReference>
<name>A0A0B1SJF0_OESDE</name>
<dbReference type="GO" id="GO:0003729">
    <property type="term" value="F:mRNA binding"/>
    <property type="evidence" value="ECO:0007669"/>
    <property type="project" value="TreeGrafter"/>
</dbReference>
<dbReference type="Pfam" id="PF18386">
    <property type="entry name" value="ROQ_II"/>
    <property type="match status" value="1"/>
</dbReference>
<sequence>MAVECGLRISPDQWSALLYGDQAHRSHMQSIIDRLQTPHSYMQGIDELAAVASGSDSSSTACDLAQMAQLLRVFDTLPGHHERVGWTRFADYIDALYKLVKSTCRIYIKTMNSVLEMRSVPLLLVGPTTQALSTKLTRTRRRCT</sequence>
<evidence type="ECO:0000313" key="2">
    <source>
        <dbReference type="EMBL" id="KHJ83355.1"/>
    </source>
</evidence>
<feature type="domain" description="Roquin II" evidence="1">
    <location>
        <begin position="1"/>
        <end position="37"/>
    </location>
</feature>
<dbReference type="OrthoDB" id="10067217at2759"/>
<dbReference type="EMBL" id="KN573846">
    <property type="protein sequence ID" value="KHJ83355.1"/>
    <property type="molecule type" value="Genomic_DNA"/>
</dbReference>
<dbReference type="GO" id="GO:0035613">
    <property type="term" value="F:RNA stem-loop binding"/>
    <property type="evidence" value="ECO:0007669"/>
    <property type="project" value="TreeGrafter"/>
</dbReference>
<protein>
    <recommendedName>
        <fullName evidence="1">Roquin II domain-containing protein</fullName>
    </recommendedName>
</protein>
<dbReference type="GO" id="GO:0003725">
    <property type="term" value="F:double-stranded RNA binding"/>
    <property type="evidence" value="ECO:0007669"/>
    <property type="project" value="TreeGrafter"/>
</dbReference>
<evidence type="ECO:0000313" key="3">
    <source>
        <dbReference type="Proteomes" id="UP000053660"/>
    </source>
</evidence>
<dbReference type="GO" id="GO:0061630">
    <property type="term" value="F:ubiquitin protein ligase activity"/>
    <property type="evidence" value="ECO:0007669"/>
    <property type="project" value="TreeGrafter"/>
</dbReference>
<gene>
    <name evidence="2" type="ORF">OESDEN_16948</name>
</gene>
<organism evidence="2 3">
    <name type="scientific">Oesophagostomum dentatum</name>
    <name type="common">Nodular worm</name>
    <dbReference type="NCBI Taxonomy" id="61180"/>
    <lineage>
        <taxon>Eukaryota</taxon>
        <taxon>Metazoa</taxon>
        <taxon>Ecdysozoa</taxon>
        <taxon>Nematoda</taxon>
        <taxon>Chromadorea</taxon>
        <taxon>Rhabditida</taxon>
        <taxon>Rhabditina</taxon>
        <taxon>Rhabditomorpha</taxon>
        <taxon>Strongyloidea</taxon>
        <taxon>Strongylidae</taxon>
        <taxon>Oesophagostomum</taxon>
    </lineage>
</organism>